<gene>
    <name evidence="2" type="ORF">JF888_01535</name>
</gene>
<evidence type="ECO:0000259" key="1">
    <source>
        <dbReference type="PROSITE" id="PS51186"/>
    </source>
</evidence>
<dbReference type="PANTHER" id="PTHR43441:SF6">
    <property type="entry name" value="N-ACETYLTRANSFERASE DOMAIN-CONTAINING PROTEIN"/>
    <property type="match status" value="1"/>
</dbReference>
<dbReference type="PROSITE" id="PS51186">
    <property type="entry name" value="GNAT"/>
    <property type="match status" value="1"/>
</dbReference>
<dbReference type="EMBL" id="JAEKNQ010000010">
    <property type="protein sequence ID" value="MBJ7601873.1"/>
    <property type="molecule type" value="Genomic_DNA"/>
</dbReference>
<proteinExistence type="predicted"/>
<dbReference type="SUPFAM" id="SSF55729">
    <property type="entry name" value="Acyl-CoA N-acyltransferases (Nat)"/>
    <property type="match status" value="1"/>
</dbReference>
<dbReference type="Pfam" id="PF13302">
    <property type="entry name" value="Acetyltransf_3"/>
    <property type="match status" value="1"/>
</dbReference>
<feature type="domain" description="N-acetyltransferase" evidence="1">
    <location>
        <begin position="5"/>
        <end position="172"/>
    </location>
</feature>
<dbReference type="GO" id="GO:0005737">
    <property type="term" value="C:cytoplasm"/>
    <property type="evidence" value="ECO:0007669"/>
    <property type="project" value="TreeGrafter"/>
</dbReference>
<evidence type="ECO:0000313" key="3">
    <source>
        <dbReference type="Proteomes" id="UP000620075"/>
    </source>
</evidence>
<name>A0A934KFB3_9BACT</name>
<dbReference type="Proteomes" id="UP000620075">
    <property type="component" value="Unassembled WGS sequence"/>
</dbReference>
<organism evidence="2 3">
    <name type="scientific">Candidatus Dormiibacter inghamiae</name>
    <dbReference type="NCBI Taxonomy" id="3127013"/>
    <lineage>
        <taxon>Bacteria</taxon>
        <taxon>Bacillati</taxon>
        <taxon>Candidatus Dormiibacterota</taxon>
        <taxon>Candidatus Dormibacteria</taxon>
        <taxon>Candidatus Dormibacterales</taxon>
        <taxon>Candidatus Dormibacteraceae</taxon>
        <taxon>Candidatus Dormiibacter</taxon>
    </lineage>
</organism>
<evidence type="ECO:0000313" key="2">
    <source>
        <dbReference type="EMBL" id="MBJ7601873.1"/>
    </source>
</evidence>
<sequence>MATRVRLREATSRDGPLLDRWNSSPLYRGSFNDFGPAPSASLSRVLTRQGLISDERGLLIVERSADATPLGTLTWHAVSHGPNPESRAWNIGIALIPEARGHGYGVEAQQLLARRLFASTNVNRLEASTDVENLAEQRALEKAGFSREGVLRGAQFRAGGWHDMVIYSLLRLDVSAERRG</sequence>
<dbReference type="InterPro" id="IPR051908">
    <property type="entry name" value="Ribosomal_N-acetyltransferase"/>
</dbReference>
<dbReference type="GO" id="GO:0008999">
    <property type="term" value="F:protein-N-terminal-alanine acetyltransferase activity"/>
    <property type="evidence" value="ECO:0007669"/>
    <property type="project" value="TreeGrafter"/>
</dbReference>
<dbReference type="AlphaFoldDB" id="A0A934KFB3"/>
<dbReference type="InterPro" id="IPR016181">
    <property type="entry name" value="Acyl_CoA_acyltransferase"/>
</dbReference>
<accession>A0A934KFB3</accession>
<comment type="caution">
    <text evidence="2">The sequence shown here is derived from an EMBL/GenBank/DDBJ whole genome shotgun (WGS) entry which is preliminary data.</text>
</comment>
<dbReference type="InterPro" id="IPR000182">
    <property type="entry name" value="GNAT_dom"/>
</dbReference>
<dbReference type="Gene3D" id="3.40.630.30">
    <property type="match status" value="1"/>
</dbReference>
<protein>
    <submittedName>
        <fullName evidence="2">GNAT family N-acetyltransferase</fullName>
    </submittedName>
</protein>
<dbReference type="GO" id="GO:1990189">
    <property type="term" value="F:protein N-terminal-serine acetyltransferase activity"/>
    <property type="evidence" value="ECO:0007669"/>
    <property type="project" value="TreeGrafter"/>
</dbReference>
<dbReference type="PANTHER" id="PTHR43441">
    <property type="entry name" value="RIBOSOMAL-PROTEIN-SERINE ACETYLTRANSFERASE"/>
    <property type="match status" value="1"/>
</dbReference>
<reference evidence="2 3" key="1">
    <citation type="submission" date="2020-10" db="EMBL/GenBank/DDBJ databases">
        <title>Ca. Dormibacterota MAGs.</title>
        <authorList>
            <person name="Montgomery K."/>
        </authorList>
    </citation>
    <scope>NUCLEOTIDE SEQUENCE [LARGE SCALE GENOMIC DNA]</scope>
    <source>
        <strain evidence="2">SC8811_S16_3</strain>
    </source>
</reference>